<dbReference type="InterPro" id="IPR003690">
    <property type="entry name" value="MTERF"/>
</dbReference>
<keyword evidence="3" id="KW-0809">Transit peptide</keyword>
<evidence type="ECO:0000313" key="4">
    <source>
        <dbReference type="EnsemblPlants" id="AUR62029775-RA:cds"/>
    </source>
</evidence>
<dbReference type="Pfam" id="PF02536">
    <property type="entry name" value="mTERF"/>
    <property type="match status" value="1"/>
</dbReference>
<dbReference type="Gene3D" id="1.25.70.10">
    <property type="entry name" value="Transcription termination factor 3, mitochondrial"/>
    <property type="match status" value="1"/>
</dbReference>
<dbReference type="PANTHER" id="PTHR13068">
    <property type="entry name" value="CGI-12 PROTEIN-RELATED"/>
    <property type="match status" value="1"/>
</dbReference>
<keyword evidence="2" id="KW-0804">Transcription</keyword>
<reference evidence="4" key="2">
    <citation type="submission" date="2021-03" db="UniProtKB">
        <authorList>
            <consortium name="EnsemblPlants"/>
        </authorList>
    </citation>
    <scope>IDENTIFICATION</scope>
</reference>
<evidence type="ECO:0000256" key="2">
    <source>
        <dbReference type="ARBA" id="ARBA00022472"/>
    </source>
</evidence>
<dbReference type="Proteomes" id="UP000596660">
    <property type="component" value="Unplaced"/>
</dbReference>
<dbReference type="FunFam" id="1.25.70.10:FF:000001">
    <property type="entry name" value="Mitochondrial transcription termination factor-like"/>
    <property type="match status" value="1"/>
</dbReference>
<keyword evidence="5" id="KW-1185">Reference proteome</keyword>
<dbReference type="SMART" id="SM00733">
    <property type="entry name" value="Mterf"/>
    <property type="match status" value="6"/>
</dbReference>
<keyword evidence="2" id="KW-0806">Transcription termination</keyword>
<dbReference type="GO" id="GO:0003676">
    <property type="term" value="F:nucleic acid binding"/>
    <property type="evidence" value="ECO:0007669"/>
    <property type="project" value="InterPro"/>
</dbReference>
<dbReference type="GO" id="GO:0006353">
    <property type="term" value="P:DNA-templated transcription termination"/>
    <property type="evidence" value="ECO:0007669"/>
    <property type="project" value="UniProtKB-KW"/>
</dbReference>
<evidence type="ECO:0000313" key="5">
    <source>
        <dbReference type="Proteomes" id="UP000596660"/>
    </source>
</evidence>
<dbReference type="InterPro" id="IPR038538">
    <property type="entry name" value="MTERF_sf"/>
</dbReference>
<dbReference type="AlphaFoldDB" id="A0A803MI27"/>
<sequence>MLKLGSCSYGVRSLCFFLRHPLFYSTSTSLTNQGNPPSSSFSTSLADFLVNNLGFSNKQSLSFSAKFTKLWKAGDTTEFNFIENVDSVIQFFKQIGFQQSHIQKIIIYEPRILVSRVHETLKPKIELLNDLGMSESDVVQTIVRNPRILRQRLGPVIHALKNVLGSDENVVRILNRSGWINFQCAANYLIPNVELLQKYCGTSSDTIQKHIFRQPNIFTVKTDVLRDILIKVELQLGIPRDSSMFLYGVNLLLCCGEKNIKDKWQVFKSFGWTQSDIMKLIRLNPMCFSSSEARIKKRLGYLMNELGYKPDYLAMETKLFICSMEKRLLPRHRVLQILKEKGLVRVDYRFSTIIVYSEFVFLKRFVLPFEEVHEVYAQMTAGLIFITATRAHNLDCVMFSFSEPEQVLHLKDALRKLVTNAGAAPSASHSILKRIWQLQVLPRGFQTTIHSLRDCKIAKEVWSRSRFAQVVGSRIDSVADWREGCLAEFNEVMRLRLLALSLSAGIFGVLVTHVS</sequence>
<dbReference type="OMA" id="WINFQCA"/>
<proteinExistence type="inferred from homology"/>
<accession>A0A803MI27</accession>
<keyword evidence="2" id="KW-0805">Transcription regulation</keyword>
<protein>
    <recommendedName>
        <fullName evidence="6">Mitochondrial transcription termination factor family protein</fullName>
    </recommendedName>
</protein>
<evidence type="ECO:0008006" key="6">
    <source>
        <dbReference type="Google" id="ProtNLM"/>
    </source>
</evidence>
<evidence type="ECO:0000256" key="1">
    <source>
        <dbReference type="ARBA" id="ARBA00007692"/>
    </source>
</evidence>
<dbReference type="PANTHER" id="PTHR13068:SF231">
    <property type="entry name" value="TRANSCRIPTION TERMINATION FACTOR MTERF2, CHLOROPLASTIC-LIKE"/>
    <property type="match status" value="1"/>
</dbReference>
<name>A0A803MI27_CHEQI</name>
<evidence type="ECO:0000256" key="3">
    <source>
        <dbReference type="ARBA" id="ARBA00022946"/>
    </source>
</evidence>
<dbReference type="Gramene" id="AUR62029775-RA">
    <property type="protein sequence ID" value="AUR62029775-RA:cds"/>
    <property type="gene ID" value="AUR62029775"/>
</dbReference>
<dbReference type="EnsemblPlants" id="AUR62029775-RA">
    <property type="protein sequence ID" value="AUR62029775-RA:cds"/>
    <property type="gene ID" value="AUR62029775"/>
</dbReference>
<organism evidence="4 5">
    <name type="scientific">Chenopodium quinoa</name>
    <name type="common">Quinoa</name>
    <dbReference type="NCBI Taxonomy" id="63459"/>
    <lineage>
        <taxon>Eukaryota</taxon>
        <taxon>Viridiplantae</taxon>
        <taxon>Streptophyta</taxon>
        <taxon>Embryophyta</taxon>
        <taxon>Tracheophyta</taxon>
        <taxon>Spermatophyta</taxon>
        <taxon>Magnoliopsida</taxon>
        <taxon>eudicotyledons</taxon>
        <taxon>Gunneridae</taxon>
        <taxon>Pentapetalae</taxon>
        <taxon>Caryophyllales</taxon>
        <taxon>Chenopodiaceae</taxon>
        <taxon>Chenopodioideae</taxon>
        <taxon>Atripliceae</taxon>
        <taxon>Chenopodium</taxon>
    </lineage>
</organism>
<comment type="similarity">
    <text evidence="1">Belongs to the mTERF family.</text>
</comment>
<reference evidence="4" key="1">
    <citation type="journal article" date="2017" name="Nature">
        <title>The genome of Chenopodium quinoa.</title>
        <authorList>
            <person name="Jarvis D.E."/>
            <person name="Ho Y.S."/>
            <person name="Lightfoot D.J."/>
            <person name="Schmoeckel S.M."/>
            <person name="Li B."/>
            <person name="Borm T.J.A."/>
            <person name="Ohyanagi H."/>
            <person name="Mineta K."/>
            <person name="Michell C.T."/>
            <person name="Saber N."/>
            <person name="Kharbatia N.M."/>
            <person name="Rupper R.R."/>
            <person name="Sharp A.R."/>
            <person name="Dally N."/>
            <person name="Boughton B.A."/>
            <person name="Woo Y.H."/>
            <person name="Gao G."/>
            <person name="Schijlen E.G.W.M."/>
            <person name="Guo X."/>
            <person name="Momin A.A."/>
            <person name="Negrao S."/>
            <person name="Al-Babili S."/>
            <person name="Gehring C."/>
            <person name="Roessner U."/>
            <person name="Jung C."/>
            <person name="Murphy K."/>
            <person name="Arold S.T."/>
            <person name="Gojobori T."/>
            <person name="van der Linden C.G."/>
            <person name="van Loo E.N."/>
            <person name="Jellen E.N."/>
            <person name="Maughan P.J."/>
            <person name="Tester M."/>
        </authorList>
    </citation>
    <scope>NUCLEOTIDE SEQUENCE [LARGE SCALE GENOMIC DNA]</scope>
    <source>
        <strain evidence="4">cv. PI 614886</strain>
    </source>
</reference>